<organism evidence="1 2">
    <name type="scientific">Algoriphagus machipongonensis</name>
    <dbReference type="NCBI Taxonomy" id="388413"/>
    <lineage>
        <taxon>Bacteria</taxon>
        <taxon>Pseudomonadati</taxon>
        <taxon>Bacteroidota</taxon>
        <taxon>Cytophagia</taxon>
        <taxon>Cytophagales</taxon>
        <taxon>Cyclobacteriaceae</taxon>
        <taxon>Algoriphagus</taxon>
    </lineage>
</organism>
<reference evidence="1 2" key="1">
    <citation type="journal article" date="2011" name="J. Bacteriol.">
        <title>Complete genome sequence of Algoriphagus sp. PR1, bacterial prey of a colony-forming choanoflagellate.</title>
        <authorList>
            <person name="Alegado R.A."/>
            <person name="Ferriera S."/>
            <person name="Nusbaum C."/>
            <person name="Young S.K."/>
            <person name="Zeng Q."/>
            <person name="Imamovic A."/>
            <person name="Fairclough S.R."/>
            <person name="King N."/>
        </authorList>
    </citation>
    <scope>NUCLEOTIDE SEQUENCE [LARGE SCALE GENOMIC DNA]</scope>
    <source>
        <strain evidence="1 2">PR1</strain>
    </source>
</reference>
<evidence type="ECO:0000313" key="2">
    <source>
        <dbReference type="Proteomes" id="UP000003919"/>
    </source>
</evidence>
<dbReference type="RefSeq" id="WP_008203266.1">
    <property type="nucleotide sequence ID" value="NZ_CM001023.1"/>
</dbReference>
<protein>
    <submittedName>
        <fullName evidence="1">Uncharacterized protein</fullName>
    </submittedName>
</protein>
<name>A3HXX3_9BACT</name>
<dbReference type="eggNOG" id="ENOG5031SIQ">
    <property type="taxonomic scope" value="Bacteria"/>
</dbReference>
<dbReference type="AlphaFoldDB" id="A3HXX3"/>
<dbReference type="Proteomes" id="UP000003919">
    <property type="component" value="Unassembled WGS sequence"/>
</dbReference>
<gene>
    <name evidence="1" type="ORF">ALPR1_20458</name>
</gene>
<dbReference type="OrthoDB" id="1426706at2"/>
<dbReference type="HOGENOM" id="CLU_107109_0_0_10"/>
<comment type="caution">
    <text evidence="1">The sequence shown here is derived from an EMBL/GenBank/DDBJ whole genome shotgun (WGS) entry which is preliminary data.</text>
</comment>
<proteinExistence type="predicted"/>
<sequence>MIFTDKHIDQRKIDRLLGKPISVDFKRPVAIGSPGLFLKSFIDKTGKTDSIAANSKCNFEKRENGLLLHSNINNQRTLIPIHKAEIVKVELIRGTENIEPIPLFPMWILLKMGVSVLYARYFRIYVSEYSIDEMKLKIKTTDHDMDFIANGYLFEKQLDFFKECNLGNKLKIKPAPNKT</sequence>
<keyword evidence="2" id="KW-1185">Reference proteome</keyword>
<evidence type="ECO:0000313" key="1">
    <source>
        <dbReference type="EMBL" id="EAZ81446.1"/>
    </source>
</evidence>
<accession>A3HXX3</accession>
<dbReference type="EMBL" id="AAXU02000001">
    <property type="protein sequence ID" value="EAZ81446.1"/>
    <property type="molecule type" value="Genomic_DNA"/>
</dbReference>